<organism evidence="1">
    <name type="scientific">hydrocarbon metagenome</name>
    <dbReference type="NCBI Taxonomy" id="938273"/>
    <lineage>
        <taxon>unclassified sequences</taxon>
        <taxon>metagenomes</taxon>
        <taxon>ecological metagenomes</taxon>
    </lineage>
</organism>
<name>A0A0W8EKT7_9ZZZZ</name>
<reference evidence="1" key="1">
    <citation type="journal article" date="2015" name="Proc. Natl. Acad. Sci. U.S.A.">
        <title>Networks of energetic and metabolic interactions define dynamics in microbial communities.</title>
        <authorList>
            <person name="Embree M."/>
            <person name="Liu J.K."/>
            <person name="Al-Bassam M.M."/>
            <person name="Zengler K."/>
        </authorList>
    </citation>
    <scope>NUCLEOTIDE SEQUENCE</scope>
</reference>
<proteinExistence type="predicted"/>
<gene>
    <name evidence="1" type="ORF">ASZ90_016633</name>
</gene>
<evidence type="ECO:0008006" key="2">
    <source>
        <dbReference type="Google" id="ProtNLM"/>
    </source>
</evidence>
<dbReference type="PROSITE" id="PS51257">
    <property type="entry name" value="PROKAR_LIPOPROTEIN"/>
    <property type="match status" value="1"/>
</dbReference>
<dbReference type="AlphaFoldDB" id="A0A0W8EKT7"/>
<accession>A0A0W8EKT7</accession>
<comment type="caution">
    <text evidence="1">The sequence shown here is derived from an EMBL/GenBank/DDBJ whole genome shotgun (WGS) entry which is preliminary data.</text>
</comment>
<evidence type="ECO:0000313" key="1">
    <source>
        <dbReference type="EMBL" id="KUG09236.1"/>
    </source>
</evidence>
<dbReference type="EMBL" id="LNQE01001753">
    <property type="protein sequence ID" value="KUG09236.1"/>
    <property type="molecule type" value="Genomic_DNA"/>
</dbReference>
<sequence>MRKTDFLLLASLACILVIAAGCTSTTGPAPETTAAPTTAAVTLPVTAAPSPADPAHPWSGTWNTTWRSPEGEVDFTILLLEQTGGSVIGLYDDGFGMISATVQGDMLTGTWTEDDGTDDTTGPFEFVLSGDQNSFSGRWASARDGSDALSTSTEFWNGVRV</sequence>
<protein>
    <recommendedName>
        <fullName evidence="2">Lipoprotein</fullName>
    </recommendedName>
</protein>